<protein>
    <submittedName>
        <fullName evidence="1">16826_t:CDS:1</fullName>
    </submittedName>
</protein>
<proteinExistence type="predicted"/>
<dbReference type="Proteomes" id="UP000789375">
    <property type="component" value="Unassembled WGS sequence"/>
</dbReference>
<accession>A0A9N9I780</accession>
<evidence type="ECO:0000313" key="2">
    <source>
        <dbReference type="Proteomes" id="UP000789375"/>
    </source>
</evidence>
<evidence type="ECO:0000313" key="1">
    <source>
        <dbReference type="EMBL" id="CAG8723561.1"/>
    </source>
</evidence>
<sequence>NFYSDYFFRTLYQIITDEEVLKTLKKLKEDIEEEVKFSAISNYEALVTLEK</sequence>
<comment type="caution">
    <text evidence="1">The sequence shown here is derived from an EMBL/GenBank/DDBJ whole genome shotgun (WGS) entry which is preliminary data.</text>
</comment>
<reference evidence="1" key="1">
    <citation type="submission" date="2021-06" db="EMBL/GenBank/DDBJ databases">
        <authorList>
            <person name="Kallberg Y."/>
            <person name="Tangrot J."/>
            <person name="Rosling A."/>
        </authorList>
    </citation>
    <scope>NUCLEOTIDE SEQUENCE</scope>
    <source>
        <strain evidence="1">87-6 pot B 2015</strain>
    </source>
</reference>
<dbReference type="AlphaFoldDB" id="A0A9N9I780"/>
<gene>
    <name evidence="1" type="ORF">FMOSSE_LOCUS15174</name>
</gene>
<feature type="non-terminal residue" evidence="1">
    <location>
        <position position="51"/>
    </location>
</feature>
<organism evidence="1 2">
    <name type="scientific">Funneliformis mosseae</name>
    <name type="common">Endomycorrhizal fungus</name>
    <name type="synonym">Glomus mosseae</name>
    <dbReference type="NCBI Taxonomy" id="27381"/>
    <lineage>
        <taxon>Eukaryota</taxon>
        <taxon>Fungi</taxon>
        <taxon>Fungi incertae sedis</taxon>
        <taxon>Mucoromycota</taxon>
        <taxon>Glomeromycotina</taxon>
        <taxon>Glomeromycetes</taxon>
        <taxon>Glomerales</taxon>
        <taxon>Glomeraceae</taxon>
        <taxon>Funneliformis</taxon>
    </lineage>
</organism>
<feature type="non-terminal residue" evidence="1">
    <location>
        <position position="1"/>
    </location>
</feature>
<name>A0A9N9I780_FUNMO</name>
<dbReference type="EMBL" id="CAJVPP010014250">
    <property type="protein sequence ID" value="CAG8723561.1"/>
    <property type="molecule type" value="Genomic_DNA"/>
</dbReference>
<keyword evidence="2" id="KW-1185">Reference proteome</keyword>